<dbReference type="InterPro" id="IPR002043">
    <property type="entry name" value="UDG_fam1"/>
</dbReference>
<dbReference type="Proteomes" id="UP000753219">
    <property type="component" value="Unassembled WGS sequence"/>
</dbReference>
<evidence type="ECO:0000256" key="9">
    <source>
        <dbReference type="HAMAP-Rule" id="MF_00148"/>
    </source>
</evidence>
<evidence type="ECO:0000256" key="5">
    <source>
        <dbReference type="ARBA" id="ARBA00018429"/>
    </source>
</evidence>
<evidence type="ECO:0000259" key="12">
    <source>
        <dbReference type="SMART" id="SM00986"/>
    </source>
</evidence>
<evidence type="ECO:0000256" key="10">
    <source>
        <dbReference type="PROSITE-ProRule" id="PRU10072"/>
    </source>
</evidence>
<dbReference type="InterPro" id="IPR036895">
    <property type="entry name" value="Uracil-DNA_glycosylase-like_sf"/>
</dbReference>
<evidence type="ECO:0000256" key="3">
    <source>
        <dbReference type="ARBA" id="ARBA00008184"/>
    </source>
</evidence>
<keyword evidence="7 9" id="KW-0378">Hydrolase</keyword>
<dbReference type="Pfam" id="PF03167">
    <property type="entry name" value="UDG"/>
    <property type="match status" value="1"/>
</dbReference>
<organism evidence="13 14">
    <name type="scientific">Amedibacillus dolichus</name>
    <dbReference type="NCBI Taxonomy" id="31971"/>
    <lineage>
        <taxon>Bacteria</taxon>
        <taxon>Bacillati</taxon>
        <taxon>Bacillota</taxon>
        <taxon>Erysipelotrichia</taxon>
        <taxon>Erysipelotrichales</taxon>
        <taxon>Erysipelotrichaceae</taxon>
        <taxon>Amedibacillus</taxon>
    </lineage>
</organism>
<protein>
    <recommendedName>
        <fullName evidence="5 9">Uracil-DNA glycosylase</fullName>
        <shortName evidence="9">UDG</shortName>
        <ecNumber evidence="4 9">3.2.2.27</ecNumber>
    </recommendedName>
</protein>
<gene>
    <name evidence="9" type="primary">ung</name>
    <name evidence="13" type="ORF">KHZ85_05405</name>
</gene>
<feature type="active site" description="Proton acceptor" evidence="9 10">
    <location>
        <position position="62"/>
    </location>
</feature>
<dbReference type="SUPFAM" id="SSF52141">
    <property type="entry name" value="Uracil-DNA glycosylase-like"/>
    <property type="match status" value="1"/>
</dbReference>
<dbReference type="AlphaFoldDB" id="A0A942ZWW5"/>
<dbReference type="CDD" id="cd10027">
    <property type="entry name" value="UDG-F1-like"/>
    <property type="match status" value="1"/>
</dbReference>
<keyword evidence="13" id="KW-0326">Glycosidase</keyword>
<dbReference type="NCBIfam" id="NF003588">
    <property type="entry name" value="PRK05254.1-1"/>
    <property type="match status" value="1"/>
</dbReference>
<dbReference type="EMBL" id="JAGZMZ010000010">
    <property type="protein sequence ID" value="MBS4884186.1"/>
    <property type="molecule type" value="Genomic_DNA"/>
</dbReference>
<dbReference type="SMART" id="SM00987">
    <property type="entry name" value="UreE_C"/>
    <property type="match status" value="1"/>
</dbReference>
<comment type="caution">
    <text evidence="13">The sequence shown here is derived from an EMBL/GenBank/DDBJ whole genome shotgun (WGS) entry which is preliminary data.</text>
</comment>
<accession>A0A942ZWW5</accession>
<evidence type="ECO:0000256" key="7">
    <source>
        <dbReference type="ARBA" id="ARBA00022801"/>
    </source>
</evidence>
<dbReference type="Gene3D" id="3.40.470.10">
    <property type="entry name" value="Uracil-DNA glycosylase-like domain"/>
    <property type="match status" value="1"/>
</dbReference>
<dbReference type="PANTHER" id="PTHR11264">
    <property type="entry name" value="URACIL-DNA GLYCOSYLASE"/>
    <property type="match status" value="1"/>
</dbReference>
<dbReference type="InterPro" id="IPR005122">
    <property type="entry name" value="Uracil-DNA_glycosylase-like"/>
</dbReference>
<dbReference type="InterPro" id="IPR018085">
    <property type="entry name" value="Ura-DNA_Glyclase_AS"/>
</dbReference>
<keyword evidence="6 9" id="KW-0227">DNA damage</keyword>
<dbReference type="RefSeq" id="WP_022419963.1">
    <property type="nucleotide sequence ID" value="NZ_CAUFDR010000041.1"/>
</dbReference>
<dbReference type="NCBIfam" id="NF003591">
    <property type="entry name" value="PRK05254.1-4"/>
    <property type="match status" value="1"/>
</dbReference>
<dbReference type="GO" id="GO:0097510">
    <property type="term" value="P:base-excision repair, AP site formation via deaminated base removal"/>
    <property type="evidence" value="ECO:0007669"/>
    <property type="project" value="TreeGrafter"/>
</dbReference>
<evidence type="ECO:0000256" key="1">
    <source>
        <dbReference type="ARBA" id="ARBA00001400"/>
    </source>
</evidence>
<evidence type="ECO:0000313" key="13">
    <source>
        <dbReference type="EMBL" id="MBS4884186.1"/>
    </source>
</evidence>
<evidence type="ECO:0000256" key="4">
    <source>
        <dbReference type="ARBA" id="ARBA00012030"/>
    </source>
</evidence>
<dbReference type="EC" id="3.2.2.27" evidence="4 9"/>
<sequence>MEIKDWKDLFREEETKPYYQELMAFLNHAYAATTVFPPKEKLFTCFEVCPLQQVKVVILGQDPYHEPNQAHGLCFSVQKGVKIPPSLRNIYKELKSDLDIDAPSHGYLMDWAKQGVFMMNAVMSVEKGKAGSHRKKGWEQFSDRVIEVLNAQSQGIVFILWGNWAIQKTKLITNPQHRIITSPHPSPLSAYQGFFGSRPFSKTNEYLKEMGRTPIDWRIMEDVS</sequence>
<name>A0A942ZWW5_9FIRM</name>
<proteinExistence type="inferred from homology"/>
<dbReference type="SMART" id="SM00986">
    <property type="entry name" value="UDG"/>
    <property type="match status" value="1"/>
</dbReference>
<dbReference type="PROSITE" id="PS00130">
    <property type="entry name" value="U_DNA_GLYCOSYLASE"/>
    <property type="match status" value="1"/>
</dbReference>
<feature type="domain" description="Uracil-DNA glycosylase-like" evidence="12">
    <location>
        <begin position="47"/>
        <end position="207"/>
    </location>
</feature>
<dbReference type="NCBIfam" id="TIGR00628">
    <property type="entry name" value="ung"/>
    <property type="match status" value="1"/>
</dbReference>
<dbReference type="FunFam" id="3.40.470.10:FF:000001">
    <property type="entry name" value="Uracil-DNA glycosylase"/>
    <property type="match status" value="1"/>
</dbReference>
<comment type="subcellular location">
    <subcellularLocation>
        <location evidence="9">Cytoplasm</location>
    </subcellularLocation>
</comment>
<keyword evidence="8 9" id="KW-0234">DNA repair</keyword>
<comment type="similarity">
    <text evidence="3 9 11">Belongs to the uracil-DNA glycosylase (UDG) superfamily. UNG family.</text>
</comment>
<comment type="catalytic activity">
    <reaction evidence="1 9 11">
        <text>Hydrolyzes single-stranded DNA or mismatched double-stranded DNA and polynucleotides, releasing free uracil.</text>
        <dbReference type="EC" id="3.2.2.27"/>
    </reaction>
</comment>
<evidence type="ECO:0000256" key="8">
    <source>
        <dbReference type="ARBA" id="ARBA00023204"/>
    </source>
</evidence>
<evidence type="ECO:0000313" key="14">
    <source>
        <dbReference type="Proteomes" id="UP000753219"/>
    </source>
</evidence>
<reference evidence="13" key="1">
    <citation type="submission" date="2021-02" db="EMBL/GenBank/DDBJ databases">
        <title>Infant gut strain persistence is associated with maternal origin, phylogeny, and functional potential including surface adhesion and iron acquisition.</title>
        <authorList>
            <person name="Lou Y.C."/>
        </authorList>
    </citation>
    <scope>NUCLEOTIDE SEQUENCE</scope>
    <source>
        <strain evidence="13">L3_108_103G1_dasL3_108_103G1_concoct_2</strain>
    </source>
</reference>
<dbReference type="NCBIfam" id="NF003589">
    <property type="entry name" value="PRK05254.1-2"/>
    <property type="match status" value="1"/>
</dbReference>
<comment type="function">
    <text evidence="2 9 11">Excises uracil residues from the DNA which can arise as a result of misincorporation of dUMP residues by DNA polymerase or due to deamination of cytosine.</text>
</comment>
<dbReference type="NCBIfam" id="NF003592">
    <property type="entry name" value="PRK05254.1-5"/>
    <property type="match status" value="1"/>
</dbReference>
<dbReference type="PANTHER" id="PTHR11264:SF0">
    <property type="entry name" value="URACIL-DNA GLYCOSYLASE"/>
    <property type="match status" value="1"/>
</dbReference>
<dbReference type="GO" id="GO:0004844">
    <property type="term" value="F:uracil DNA N-glycosylase activity"/>
    <property type="evidence" value="ECO:0007669"/>
    <property type="project" value="UniProtKB-UniRule"/>
</dbReference>
<evidence type="ECO:0000256" key="2">
    <source>
        <dbReference type="ARBA" id="ARBA00002631"/>
    </source>
</evidence>
<dbReference type="HAMAP" id="MF_00148">
    <property type="entry name" value="UDG"/>
    <property type="match status" value="1"/>
</dbReference>
<keyword evidence="9" id="KW-0963">Cytoplasm</keyword>
<dbReference type="GO" id="GO:0005737">
    <property type="term" value="C:cytoplasm"/>
    <property type="evidence" value="ECO:0007669"/>
    <property type="project" value="UniProtKB-SubCell"/>
</dbReference>
<evidence type="ECO:0000256" key="6">
    <source>
        <dbReference type="ARBA" id="ARBA00022763"/>
    </source>
</evidence>
<evidence type="ECO:0000256" key="11">
    <source>
        <dbReference type="RuleBase" id="RU003780"/>
    </source>
</evidence>